<name>A0A1J3DS88_NOCCA</name>
<dbReference type="EMBL" id="GEVI01009519">
    <property type="protein sequence ID" value="JAU22801.1"/>
    <property type="molecule type" value="Transcribed_RNA"/>
</dbReference>
<evidence type="ECO:0000256" key="1">
    <source>
        <dbReference type="SAM" id="Phobius"/>
    </source>
</evidence>
<evidence type="ECO:0000313" key="2">
    <source>
        <dbReference type="EMBL" id="JAU22801.1"/>
    </source>
</evidence>
<reference evidence="2" key="1">
    <citation type="submission" date="2016-07" db="EMBL/GenBank/DDBJ databases">
        <title>De novo transcriptome assembly of four accessions of the metal hyperaccumulator plant Noccaea caerulescens.</title>
        <authorList>
            <person name="Blande D."/>
            <person name="Halimaa P."/>
            <person name="Tervahauta A.I."/>
            <person name="Aarts M.G."/>
            <person name="Karenlampi S.O."/>
        </authorList>
    </citation>
    <scope>NUCLEOTIDE SEQUENCE</scope>
</reference>
<organism evidence="2">
    <name type="scientific">Noccaea caerulescens</name>
    <name type="common">Alpine penny-cress</name>
    <name type="synonym">Thlaspi caerulescens</name>
    <dbReference type="NCBI Taxonomy" id="107243"/>
    <lineage>
        <taxon>Eukaryota</taxon>
        <taxon>Viridiplantae</taxon>
        <taxon>Streptophyta</taxon>
        <taxon>Embryophyta</taxon>
        <taxon>Tracheophyta</taxon>
        <taxon>Spermatophyta</taxon>
        <taxon>Magnoliopsida</taxon>
        <taxon>eudicotyledons</taxon>
        <taxon>Gunneridae</taxon>
        <taxon>Pentapetalae</taxon>
        <taxon>rosids</taxon>
        <taxon>malvids</taxon>
        <taxon>Brassicales</taxon>
        <taxon>Brassicaceae</taxon>
        <taxon>Coluteocarpeae</taxon>
        <taxon>Noccaea</taxon>
    </lineage>
</organism>
<keyword evidence="1" id="KW-0812">Transmembrane</keyword>
<accession>A0A1J3DS88</accession>
<dbReference type="PANTHER" id="PTHR37196:SF2">
    <property type="entry name" value="TRANSMEMBRANE PROTEIN"/>
    <property type="match status" value="1"/>
</dbReference>
<protein>
    <submittedName>
        <fullName evidence="2">Uncharacterized protein</fullName>
    </submittedName>
</protein>
<proteinExistence type="predicted"/>
<dbReference type="AlphaFoldDB" id="A0A1J3DS88"/>
<keyword evidence="1" id="KW-0472">Membrane</keyword>
<feature type="transmembrane region" description="Helical" evidence="1">
    <location>
        <begin position="75"/>
        <end position="96"/>
    </location>
</feature>
<keyword evidence="1" id="KW-1133">Transmembrane helix</keyword>
<dbReference type="PANTHER" id="PTHR37196">
    <property type="entry name" value="TRANSMEMBRANE PROTEIN"/>
    <property type="match status" value="1"/>
</dbReference>
<gene>
    <name evidence="2" type="ORF">GA_TR13016_c0_g1_i1_g.41402</name>
</gene>
<sequence>MWCARYHQPSPASSVVLNRQTKQKESLKRKQVLCFLSSSPLSLREHQWQIRTYPKIRLRLKLKASVVPPSESGDIGTFLIVSGAMISMYLVANFVVPSLLFKSLQVEEEEDSD</sequence>